<dbReference type="Proteomes" id="UP001186944">
    <property type="component" value="Unassembled WGS sequence"/>
</dbReference>
<keyword evidence="3" id="KW-0325">Glycoprotein</keyword>
<keyword evidence="2" id="KW-0472">Membrane</keyword>
<reference evidence="5" key="1">
    <citation type="submission" date="2019-08" db="EMBL/GenBank/DDBJ databases">
        <title>The improved chromosome-level genome for the pearl oyster Pinctada fucata martensii using PacBio sequencing and Hi-C.</title>
        <authorList>
            <person name="Zheng Z."/>
        </authorList>
    </citation>
    <scope>NUCLEOTIDE SEQUENCE</scope>
    <source>
        <strain evidence="5">ZZ-2019</strain>
        <tissue evidence="5">Adductor muscle</tissue>
    </source>
</reference>
<evidence type="ECO:0000256" key="3">
    <source>
        <dbReference type="ARBA" id="ARBA00023180"/>
    </source>
</evidence>
<dbReference type="InterPro" id="IPR052252">
    <property type="entry name" value="CEMIP/CEMIP2"/>
</dbReference>
<dbReference type="Gene3D" id="2.160.20.10">
    <property type="entry name" value="Single-stranded right-handed beta-helix, Pectin lyase-like"/>
    <property type="match status" value="1"/>
</dbReference>
<dbReference type="Pfam" id="PF24606">
    <property type="entry name" value="CEMIP_beta-hel"/>
    <property type="match status" value="1"/>
</dbReference>
<comment type="caution">
    <text evidence="5">The sequence shown here is derived from an EMBL/GenBank/DDBJ whole genome shotgun (WGS) entry which is preliminary data.</text>
</comment>
<comment type="subcellular location">
    <subcellularLocation>
        <location evidence="1">Cell membrane</location>
    </subcellularLocation>
</comment>
<dbReference type="AlphaFoldDB" id="A0AA88XLX2"/>
<evidence type="ECO:0000259" key="4">
    <source>
        <dbReference type="PROSITE" id="PS51484"/>
    </source>
</evidence>
<name>A0AA88XLX2_PINIB</name>
<keyword evidence="2" id="KW-1003">Cell membrane</keyword>
<dbReference type="InterPro" id="IPR055401">
    <property type="entry name" value="CEMIP_beta-hel_dom"/>
</dbReference>
<dbReference type="PROSITE" id="PS51484">
    <property type="entry name" value="G8"/>
    <property type="match status" value="1"/>
</dbReference>
<gene>
    <name evidence="5" type="ORF">FSP39_025202</name>
</gene>
<dbReference type="PANTHER" id="PTHR15535">
    <property type="entry name" value="TRANSMEMBRANE PROTEIN 2-RELATED"/>
    <property type="match status" value="1"/>
</dbReference>
<evidence type="ECO:0000256" key="2">
    <source>
        <dbReference type="ARBA" id="ARBA00022475"/>
    </source>
</evidence>
<evidence type="ECO:0000256" key="1">
    <source>
        <dbReference type="ARBA" id="ARBA00004236"/>
    </source>
</evidence>
<protein>
    <recommendedName>
        <fullName evidence="4">G8 domain-containing protein</fullName>
    </recommendedName>
</protein>
<dbReference type="InterPro" id="IPR011050">
    <property type="entry name" value="Pectin_lyase_fold/virulence"/>
</dbReference>
<dbReference type="SUPFAM" id="SSF51126">
    <property type="entry name" value="Pectin lyase-like"/>
    <property type="match status" value="1"/>
</dbReference>
<dbReference type="EMBL" id="VSWD01000014">
    <property type="protein sequence ID" value="KAK3083547.1"/>
    <property type="molecule type" value="Genomic_DNA"/>
</dbReference>
<dbReference type="Pfam" id="PF10162">
    <property type="entry name" value="G8"/>
    <property type="match status" value="1"/>
</dbReference>
<dbReference type="GO" id="GO:0005886">
    <property type="term" value="C:plasma membrane"/>
    <property type="evidence" value="ECO:0007669"/>
    <property type="project" value="UniProtKB-SubCell"/>
</dbReference>
<evidence type="ECO:0000313" key="5">
    <source>
        <dbReference type="EMBL" id="KAK3083547.1"/>
    </source>
</evidence>
<sequence>MHIGSEDCKFSAKASITLLGEPGELEITGFGEKFIGVQSGGTLELHGQDKLSWTKVTKTVLKFDLSLGQKFGHKELEGTQHWDGVFAYQFTPDGTYVNRLFRSISHNRQKSVDWNIGKLKKFMDGVADGNILAFATQRDHNRKGSDHSALYDLIDSVAGPNKLRQIGSKSAYALVTVKGQPSSTVDSLSHVDLNSNSDSAYARVERAMTVNGEDLQLVVESYYNARRRWMGYSNFRVMDTKYSNPIIDLVDEPRGWKAGDRIFVTSTDYDWQQVEERTLMSCPTCTATQIKVDKPFEYEHFGEIVKNVDMRAEVGLMTRNILIRGEVSKDQTNGGHVKFLKGFKSVRVEGVELTKMGQPMKLGRYPLHYHMCDNLTDSTMYPTPSYIRKNSIHHTQFRCLTIHGTHGAHVTENVCYDTFGHGFFIEDGGEKETYYYRNLGLGQRRWRGRIKVPETGTIPTDKTATTFWLTNPKTTLIGNVAAGGDGAGMWFVYPDIPTGPSSTMNLMAEREARRTKITKFENNVCHSYNKAGLFVDNIEQDDLTVKGYNQYNPRENPLDRKSPSVPVLFNRLTGMC</sequence>
<dbReference type="InterPro" id="IPR019316">
    <property type="entry name" value="G8_domain"/>
</dbReference>
<dbReference type="PANTHER" id="PTHR15535:SF17">
    <property type="entry name" value="TRANSMEMBRANE PROTEIN"/>
    <property type="match status" value="1"/>
</dbReference>
<keyword evidence="6" id="KW-1185">Reference proteome</keyword>
<organism evidence="5 6">
    <name type="scientific">Pinctada imbricata</name>
    <name type="common">Atlantic pearl-oyster</name>
    <name type="synonym">Pinctada martensii</name>
    <dbReference type="NCBI Taxonomy" id="66713"/>
    <lineage>
        <taxon>Eukaryota</taxon>
        <taxon>Metazoa</taxon>
        <taxon>Spiralia</taxon>
        <taxon>Lophotrochozoa</taxon>
        <taxon>Mollusca</taxon>
        <taxon>Bivalvia</taxon>
        <taxon>Autobranchia</taxon>
        <taxon>Pteriomorphia</taxon>
        <taxon>Pterioida</taxon>
        <taxon>Pterioidea</taxon>
        <taxon>Pteriidae</taxon>
        <taxon>Pinctada</taxon>
    </lineage>
</organism>
<accession>A0AA88XLX2</accession>
<dbReference type="InterPro" id="IPR012334">
    <property type="entry name" value="Pectin_lyas_fold"/>
</dbReference>
<evidence type="ECO:0000313" key="6">
    <source>
        <dbReference type="Proteomes" id="UP001186944"/>
    </source>
</evidence>
<feature type="domain" description="G8" evidence="4">
    <location>
        <begin position="1"/>
        <end position="58"/>
    </location>
</feature>
<proteinExistence type="predicted"/>